<dbReference type="EMBL" id="JAUQOO010000027">
    <property type="protein sequence ID" value="MDO7929964.1"/>
    <property type="molecule type" value="Genomic_DNA"/>
</dbReference>
<keyword evidence="2" id="KW-1185">Reference proteome</keyword>
<evidence type="ECO:0008006" key="3">
    <source>
        <dbReference type="Google" id="ProtNLM"/>
    </source>
</evidence>
<accession>A0ABT9CWT2</accession>
<gene>
    <name evidence="1" type="ORF">Q6A51_24610</name>
</gene>
<sequence>MNDYQGLPPVVFRARVSRTSLTLLGCSLLLSLALTLDVRADEDADDTALLFVQERHLGDSLAWLGYQVASRTVTFASLVQSIGKTQAQDLVQKELQRLQPTYQMQWDRNLAAAYAHSFTAQELQSLNQGSSSLSLMNKFKVRNNEVGAQMKARSSELLKAFVAQALGNAQKSLAH</sequence>
<comment type="caution">
    <text evidence="1">The sequence shown here is derived from an EMBL/GenBank/DDBJ whole genome shotgun (WGS) entry which is preliminary data.</text>
</comment>
<evidence type="ECO:0000313" key="1">
    <source>
        <dbReference type="EMBL" id="MDO7929964.1"/>
    </source>
</evidence>
<reference evidence="1 2" key="1">
    <citation type="submission" date="2023-07" db="EMBL/GenBank/DDBJ databases">
        <title>Identification of four novel Pseudomonas species associated with bacterial leaf spot of cucurbits.</title>
        <authorList>
            <person name="Fullem K.R."/>
        </authorList>
    </citation>
    <scope>NUCLEOTIDE SEQUENCE [LARGE SCALE GENOMIC DNA]</scope>
    <source>
        <strain evidence="1 2">KFB 138</strain>
    </source>
</reference>
<name>A0ABT9CWT2_9PSED</name>
<dbReference type="RefSeq" id="WP_304575945.1">
    <property type="nucleotide sequence ID" value="NZ_JAUQOO010000027.1"/>
</dbReference>
<dbReference type="Proteomes" id="UP001223016">
    <property type="component" value="Unassembled WGS sequence"/>
</dbReference>
<organism evidence="1 2">
    <name type="scientific">Pseudomonas serbiensis</name>
    <dbReference type="NCBI Taxonomy" id="3064350"/>
    <lineage>
        <taxon>Bacteria</taxon>
        <taxon>Pseudomonadati</taxon>
        <taxon>Pseudomonadota</taxon>
        <taxon>Gammaproteobacteria</taxon>
        <taxon>Pseudomonadales</taxon>
        <taxon>Pseudomonadaceae</taxon>
        <taxon>Pseudomonas</taxon>
    </lineage>
</organism>
<evidence type="ECO:0000313" key="2">
    <source>
        <dbReference type="Proteomes" id="UP001223016"/>
    </source>
</evidence>
<proteinExistence type="predicted"/>
<protein>
    <recommendedName>
        <fullName evidence="3">DUF2059 domain-containing protein</fullName>
    </recommendedName>
</protein>